<dbReference type="GO" id="GO:0016705">
    <property type="term" value="F:oxidoreductase activity, acting on paired donors, with incorporation or reduction of molecular oxygen"/>
    <property type="evidence" value="ECO:0007669"/>
    <property type="project" value="InterPro"/>
</dbReference>
<evidence type="ECO:0000256" key="2">
    <source>
        <dbReference type="ARBA" id="ARBA00004749"/>
    </source>
</evidence>
<protein>
    <submittedName>
        <fullName evidence="9">FAD-dependent monooxygenase</fullName>
    </submittedName>
</protein>
<evidence type="ECO:0000256" key="4">
    <source>
        <dbReference type="ARBA" id="ARBA00022630"/>
    </source>
</evidence>
<dbReference type="PROSITE" id="PS01304">
    <property type="entry name" value="UBIH"/>
    <property type="match status" value="1"/>
</dbReference>
<dbReference type="InterPro" id="IPR051205">
    <property type="entry name" value="UbiH/COQ6_monooxygenase"/>
</dbReference>
<reference evidence="9" key="1">
    <citation type="submission" date="2021-02" db="EMBL/GenBank/DDBJ databases">
        <title>Neisseriaceae sp. 26B isolated from the cloaca of a Common Toad-headed Turtle (Mesoclemmys nasuta).</title>
        <authorList>
            <person name="Spergser J."/>
            <person name="Busse H.-J."/>
        </authorList>
    </citation>
    <scope>NUCLEOTIDE SEQUENCE</scope>
    <source>
        <strain evidence="9">26B</strain>
    </source>
</reference>
<dbReference type="Proteomes" id="UP000653156">
    <property type="component" value="Chromosome"/>
</dbReference>
<dbReference type="SUPFAM" id="SSF51905">
    <property type="entry name" value="FAD/NAD(P)-binding domain"/>
    <property type="match status" value="1"/>
</dbReference>
<evidence type="ECO:0000313" key="10">
    <source>
        <dbReference type="Proteomes" id="UP000653156"/>
    </source>
</evidence>
<dbReference type="InterPro" id="IPR010971">
    <property type="entry name" value="UbiH/COQ6"/>
</dbReference>
<gene>
    <name evidence="9" type="ORF">JQU52_07550</name>
</gene>
<dbReference type="AlphaFoldDB" id="A0A892ZN68"/>
<comment type="similarity">
    <text evidence="3">Belongs to the UbiH/COQ6 family.</text>
</comment>
<dbReference type="GO" id="GO:0006744">
    <property type="term" value="P:ubiquinone biosynthetic process"/>
    <property type="evidence" value="ECO:0007669"/>
    <property type="project" value="UniProtKB-UniPathway"/>
</dbReference>
<dbReference type="Gene3D" id="3.50.50.60">
    <property type="entry name" value="FAD/NAD(P)-binding domain"/>
    <property type="match status" value="2"/>
</dbReference>
<keyword evidence="10" id="KW-1185">Reference proteome</keyword>
<proteinExistence type="inferred from homology"/>
<evidence type="ECO:0000256" key="3">
    <source>
        <dbReference type="ARBA" id="ARBA00005349"/>
    </source>
</evidence>
<dbReference type="UniPathway" id="UPA00232"/>
<dbReference type="NCBIfam" id="TIGR01988">
    <property type="entry name" value="Ubi-OHases"/>
    <property type="match status" value="1"/>
</dbReference>
<dbReference type="PANTHER" id="PTHR43876:SF7">
    <property type="entry name" value="UBIQUINONE BIOSYNTHESIS MONOOXYGENASE COQ6, MITOCHONDRIAL"/>
    <property type="match status" value="1"/>
</dbReference>
<dbReference type="EMBL" id="CP069798">
    <property type="protein sequence ID" value="QRQ83197.1"/>
    <property type="molecule type" value="Genomic_DNA"/>
</dbReference>
<dbReference type="RefSeq" id="WP_230340491.1">
    <property type="nucleotide sequence ID" value="NZ_CP069798.1"/>
</dbReference>
<comment type="pathway">
    <text evidence="2">Cofactor biosynthesis; ubiquinone biosynthesis.</text>
</comment>
<accession>A0A892ZN68</accession>
<comment type="cofactor">
    <cofactor evidence="1">
        <name>FAD</name>
        <dbReference type="ChEBI" id="CHEBI:57692"/>
    </cofactor>
</comment>
<dbReference type="PANTHER" id="PTHR43876">
    <property type="entry name" value="UBIQUINONE BIOSYNTHESIS MONOOXYGENASE COQ6, MITOCHONDRIAL"/>
    <property type="match status" value="1"/>
</dbReference>
<evidence type="ECO:0000313" key="9">
    <source>
        <dbReference type="EMBL" id="QRQ83197.1"/>
    </source>
</evidence>
<evidence type="ECO:0000256" key="7">
    <source>
        <dbReference type="ARBA" id="ARBA00023033"/>
    </source>
</evidence>
<dbReference type="Pfam" id="PF01494">
    <property type="entry name" value="FAD_binding_3"/>
    <property type="match status" value="1"/>
</dbReference>
<organism evidence="9 10">
    <name type="scientific">Paralysiella testudinis</name>
    <dbReference type="NCBI Taxonomy" id="2809020"/>
    <lineage>
        <taxon>Bacteria</taxon>
        <taxon>Pseudomonadati</taxon>
        <taxon>Pseudomonadota</taxon>
        <taxon>Betaproteobacteria</taxon>
        <taxon>Neisseriales</taxon>
        <taxon>Neisseriaceae</taxon>
        <taxon>Paralysiella</taxon>
    </lineage>
</organism>
<keyword evidence="6" id="KW-0560">Oxidoreductase</keyword>
<dbReference type="InterPro" id="IPR036188">
    <property type="entry name" value="FAD/NAD-bd_sf"/>
</dbReference>
<evidence type="ECO:0000256" key="5">
    <source>
        <dbReference type="ARBA" id="ARBA00022827"/>
    </source>
</evidence>
<evidence type="ECO:0000256" key="6">
    <source>
        <dbReference type="ARBA" id="ARBA00023002"/>
    </source>
</evidence>
<feature type="domain" description="FAD-binding" evidence="8">
    <location>
        <begin position="5"/>
        <end position="333"/>
    </location>
</feature>
<keyword evidence="4" id="KW-0285">Flavoprotein</keyword>
<dbReference type="KEGG" id="ptes:JQU52_07550"/>
<dbReference type="InterPro" id="IPR018168">
    <property type="entry name" value="Ubi_Hdrlase_CS"/>
</dbReference>
<name>A0A892ZN68_9NEIS</name>
<dbReference type="InterPro" id="IPR002938">
    <property type="entry name" value="FAD-bd"/>
</dbReference>
<dbReference type="GO" id="GO:0071949">
    <property type="term" value="F:FAD binding"/>
    <property type="evidence" value="ECO:0007669"/>
    <property type="project" value="InterPro"/>
</dbReference>
<evidence type="ECO:0000259" key="8">
    <source>
        <dbReference type="Pfam" id="PF01494"/>
    </source>
</evidence>
<evidence type="ECO:0000256" key="1">
    <source>
        <dbReference type="ARBA" id="ARBA00001974"/>
    </source>
</evidence>
<dbReference type="PRINTS" id="PR00420">
    <property type="entry name" value="RNGMNOXGNASE"/>
</dbReference>
<dbReference type="GO" id="GO:0004497">
    <property type="term" value="F:monooxygenase activity"/>
    <property type="evidence" value="ECO:0007669"/>
    <property type="project" value="UniProtKB-KW"/>
</dbReference>
<sequence length="382" mass="41624">MTQQYDAVILGGGLVGAAMALVLQRSGKQVLLLDKQRPSTDLAALAQSWDARIFAISPANQAFLDSLGVWPHQRNQPVRRMDVRGDSGGRIEFDVGDSGGYLNHMVENRYLLAHLWQALLEAGVVTDTQEVVGMRSDVFHAYITLADGAEIGSQLLIGADGAQSWLRHQAGIAVAAQPYHHHGVVANFATEKPHQGCAYQWFKQGEVLAYLPLPEQQISIVWSTATPEKLTQLDAEALAATVAAQGEQVLGELNARSRAFAFELVLRQPQSTIAQRLVLIGDAAHTVHPLAGQGVNLGFGDVQCLAALLAPAADIGAWHLLTQYRQQRLLPVRTMQQSCDGLFKLFADKHMPGLPWLRNTGLNLVNHTPLLKTQLMRHAMGL</sequence>
<keyword evidence="7 9" id="KW-0503">Monooxygenase</keyword>
<keyword evidence="5" id="KW-0274">FAD</keyword>